<feature type="transmembrane region" description="Helical" evidence="1">
    <location>
        <begin position="186"/>
        <end position="207"/>
    </location>
</feature>
<accession>A0A0G0T011</accession>
<keyword evidence="1" id="KW-0812">Transmembrane</keyword>
<evidence type="ECO:0008006" key="4">
    <source>
        <dbReference type="Google" id="ProtNLM"/>
    </source>
</evidence>
<feature type="transmembrane region" description="Helical" evidence="1">
    <location>
        <begin position="20"/>
        <end position="43"/>
    </location>
</feature>
<name>A0A0G0T011_9BACT</name>
<gene>
    <name evidence="2" type="ORF">UU13_C0006G0005</name>
</gene>
<proteinExistence type="predicted"/>
<feature type="transmembrane region" description="Helical" evidence="1">
    <location>
        <begin position="55"/>
        <end position="78"/>
    </location>
</feature>
<evidence type="ECO:0000313" key="3">
    <source>
        <dbReference type="Proteomes" id="UP000034452"/>
    </source>
</evidence>
<keyword evidence="1" id="KW-1133">Transmembrane helix</keyword>
<feature type="transmembrane region" description="Helical" evidence="1">
    <location>
        <begin position="234"/>
        <end position="252"/>
    </location>
</feature>
<evidence type="ECO:0000313" key="2">
    <source>
        <dbReference type="EMBL" id="KKR70403.1"/>
    </source>
</evidence>
<feature type="transmembrane region" description="Helical" evidence="1">
    <location>
        <begin position="98"/>
        <end position="116"/>
    </location>
</feature>
<comment type="caution">
    <text evidence="2">The sequence shown here is derived from an EMBL/GenBank/DDBJ whole genome shotgun (WGS) entry which is preliminary data.</text>
</comment>
<dbReference type="Proteomes" id="UP000034452">
    <property type="component" value="Unassembled WGS sequence"/>
</dbReference>
<dbReference type="AlphaFoldDB" id="A0A0G0T011"/>
<organism evidence="2 3">
    <name type="scientific">Candidatus Nomurabacteria bacterium GW2011_GWB1_40_7</name>
    <dbReference type="NCBI Taxonomy" id="1618744"/>
    <lineage>
        <taxon>Bacteria</taxon>
        <taxon>Candidatus Nomuraibacteriota</taxon>
    </lineage>
</organism>
<keyword evidence="1" id="KW-0472">Membrane</keyword>
<protein>
    <recommendedName>
        <fullName evidence="4">Lycopene cyclase domain-containing protein</fullName>
    </recommendedName>
</protein>
<feature type="transmembrane region" description="Helical" evidence="1">
    <location>
        <begin position="128"/>
        <end position="150"/>
    </location>
</feature>
<feature type="transmembrane region" description="Helical" evidence="1">
    <location>
        <begin position="156"/>
        <end position="177"/>
    </location>
</feature>
<reference evidence="2 3" key="1">
    <citation type="journal article" date="2015" name="Nature">
        <title>rRNA introns, odd ribosomes, and small enigmatic genomes across a large radiation of phyla.</title>
        <authorList>
            <person name="Brown C.T."/>
            <person name="Hug L.A."/>
            <person name="Thomas B.C."/>
            <person name="Sharon I."/>
            <person name="Castelle C.J."/>
            <person name="Singh A."/>
            <person name="Wilkins M.J."/>
            <person name="Williams K.H."/>
            <person name="Banfield J.F."/>
        </authorList>
    </citation>
    <scope>NUCLEOTIDE SEQUENCE [LARGE SCALE GENOMIC DNA]</scope>
</reference>
<dbReference type="EMBL" id="LBZL01000006">
    <property type="protein sequence ID" value="KKR70403.1"/>
    <property type="molecule type" value="Genomic_DNA"/>
</dbReference>
<sequence length="257" mass="29811">MVKNFLPLIIWPVVASLISFWIRADVMISMLLFFGVPAIYLSLRKPSCVKMAASFSIIASIPLAIIIDYIMELTGGWFLPYSVFGDFRLFGYVTIEQLIWLFLYFYLVAMFYENYLDEHCAHRLYGPAVKYFAGILFAPFGLFLAVLFINPELLNIHYFYLKIGLVLVLPMIILTLFKFPGFYAKFFWAGIYFFFLSLIYEITALLLGQWTFPAKHQLIGYINLGIVEFPLEEFVFWITLGAVGVAFYYALLHKKLK</sequence>
<evidence type="ECO:0000256" key="1">
    <source>
        <dbReference type="SAM" id="Phobius"/>
    </source>
</evidence>